<evidence type="ECO:0000256" key="1">
    <source>
        <dbReference type="SAM" id="SignalP"/>
    </source>
</evidence>
<name>A0A5S3WQ45_9GAMM</name>
<proteinExistence type="predicted"/>
<accession>A0A5S3WQ45</accession>
<reference evidence="2 3" key="1">
    <citation type="submission" date="2018-01" db="EMBL/GenBank/DDBJ databases">
        <authorList>
            <person name="Paulsen S."/>
            <person name="Gram L.K."/>
        </authorList>
    </citation>
    <scope>NUCLEOTIDE SEQUENCE [LARGE SCALE GENOMIC DNA]</scope>
    <source>
        <strain evidence="2 3">S2676</strain>
    </source>
</reference>
<gene>
    <name evidence="2" type="ORF">CWB99_07865</name>
</gene>
<keyword evidence="1" id="KW-0732">Signal</keyword>
<sequence>MKYYIVKMCFFVVLLLWECEAFAELPVQVSKSGDYYFTLNVQLGNGTFINNIIFKREKINDRWLLQVRSDYQLAIEGRNSLRMTEYEELLHLLFEFIETQPLGNSVDRIQLDLGLVEDTQARLSDSLRSLVTTKKGVVSHKDKDVFKVVLNNLAGSELVSNTCKLVTNYKMRCDKPIVIGMNPIAFKSEFIGKPWSVLSSQEKIGLSEGLWFAVRLKPLDRE</sequence>
<reference evidence="3" key="2">
    <citation type="submission" date="2019-06" db="EMBL/GenBank/DDBJ databases">
        <title>Co-occurence of chitin degradation, pigmentation and bioactivity in marine Pseudoalteromonas.</title>
        <authorList>
            <person name="Sonnenschein E.C."/>
            <person name="Bech P.K."/>
        </authorList>
    </citation>
    <scope>NUCLEOTIDE SEQUENCE [LARGE SCALE GENOMIC DNA]</scope>
    <source>
        <strain evidence="3">S2676</strain>
    </source>
</reference>
<dbReference type="RefSeq" id="WP_138550355.1">
    <property type="nucleotide sequence ID" value="NZ_PNCH01000012.1"/>
</dbReference>
<feature type="signal peptide" evidence="1">
    <location>
        <begin position="1"/>
        <end position="23"/>
    </location>
</feature>
<dbReference type="OrthoDB" id="7066130at2"/>
<organism evidence="2 3">
    <name type="scientific">Pseudoalteromonas rubra</name>
    <dbReference type="NCBI Taxonomy" id="43658"/>
    <lineage>
        <taxon>Bacteria</taxon>
        <taxon>Pseudomonadati</taxon>
        <taxon>Pseudomonadota</taxon>
        <taxon>Gammaproteobacteria</taxon>
        <taxon>Alteromonadales</taxon>
        <taxon>Pseudoalteromonadaceae</taxon>
        <taxon>Pseudoalteromonas</taxon>
    </lineage>
</organism>
<evidence type="ECO:0000313" key="3">
    <source>
        <dbReference type="Proteomes" id="UP000310249"/>
    </source>
</evidence>
<evidence type="ECO:0008006" key="4">
    <source>
        <dbReference type="Google" id="ProtNLM"/>
    </source>
</evidence>
<dbReference type="AlphaFoldDB" id="A0A5S3WQ45"/>
<protein>
    <recommendedName>
        <fullName evidence="4">DUF3108 domain-containing protein</fullName>
    </recommendedName>
</protein>
<evidence type="ECO:0000313" key="2">
    <source>
        <dbReference type="EMBL" id="TMP29518.1"/>
    </source>
</evidence>
<comment type="caution">
    <text evidence="2">The sequence shown here is derived from an EMBL/GenBank/DDBJ whole genome shotgun (WGS) entry which is preliminary data.</text>
</comment>
<dbReference type="EMBL" id="PNCI01000017">
    <property type="protein sequence ID" value="TMP29518.1"/>
    <property type="molecule type" value="Genomic_DNA"/>
</dbReference>
<dbReference type="Proteomes" id="UP000310249">
    <property type="component" value="Unassembled WGS sequence"/>
</dbReference>
<feature type="chain" id="PRO_5024441189" description="DUF3108 domain-containing protein" evidence="1">
    <location>
        <begin position="24"/>
        <end position="222"/>
    </location>
</feature>